<comment type="subcellular location">
    <subcellularLocation>
        <location evidence="1">Plastid</location>
        <location evidence="1">Chloroplast</location>
    </subcellularLocation>
</comment>
<keyword evidence="7" id="KW-1185">Reference proteome</keyword>
<name>A0A8X7QVJ2_BRACI</name>
<accession>A0A8X7QVJ2</accession>
<dbReference type="InterPro" id="IPR022546">
    <property type="entry name" value="Uncharacterised_Ycf68"/>
</dbReference>
<protein>
    <recommendedName>
        <fullName evidence="3">Uncharacterized protein ycf68</fullName>
    </recommendedName>
</protein>
<organism evidence="6 7">
    <name type="scientific">Brassica carinata</name>
    <name type="common">Ethiopian mustard</name>
    <name type="synonym">Abyssinian cabbage</name>
    <dbReference type="NCBI Taxonomy" id="52824"/>
    <lineage>
        <taxon>Eukaryota</taxon>
        <taxon>Viridiplantae</taxon>
        <taxon>Streptophyta</taxon>
        <taxon>Embryophyta</taxon>
        <taxon>Tracheophyta</taxon>
        <taxon>Spermatophyta</taxon>
        <taxon>Magnoliopsida</taxon>
        <taxon>eudicotyledons</taxon>
        <taxon>Gunneridae</taxon>
        <taxon>Pentapetalae</taxon>
        <taxon>rosids</taxon>
        <taxon>malvids</taxon>
        <taxon>Brassicales</taxon>
        <taxon>Brassicaceae</taxon>
        <taxon>Brassiceae</taxon>
        <taxon>Brassica</taxon>
    </lineage>
</organism>
<comment type="caution">
    <text evidence="6">The sequence shown here is derived from an EMBL/GenBank/DDBJ whole genome shotgun (WGS) entry which is preliminary data.</text>
</comment>
<gene>
    <name evidence="6" type="ORF">Bca52824_059481</name>
</gene>
<evidence type="ECO:0000256" key="1">
    <source>
        <dbReference type="ARBA" id="ARBA00004229"/>
    </source>
</evidence>
<evidence type="ECO:0000256" key="2">
    <source>
        <dbReference type="ARBA" id="ARBA00007638"/>
    </source>
</evidence>
<evidence type="ECO:0000256" key="5">
    <source>
        <dbReference type="ARBA" id="ARBA00022640"/>
    </source>
</evidence>
<dbReference type="AlphaFoldDB" id="A0A8X7QVJ2"/>
<evidence type="ECO:0000313" key="7">
    <source>
        <dbReference type="Proteomes" id="UP000886595"/>
    </source>
</evidence>
<dbReference type="OrthoDB" id="1734798at2759"/>
<dbReference type="EMBL" id="JAAMPC010000012">
    <property type="protein sequence ID" value="KAG2276926.1"/>
    <property type="molecule type" value="Genomic_DNA"/>
</dbReference>
<evidence type="ECO:0000256" key="4">
    <source>
        <dbReference type="ARBA" id="ARBA00022528"/>
    </source>
</evidence>
<keyword evidence="5" id="KW-0934">Plastid</keyword>
<dbReference type="Proteomes" id="UP000886595">
    <property type="component" value="Unassembled WGS sequence"/>
</dbReference>
<keyword evidence="4" id="KW-0150">Chloroplast</keyword>
<evidence type="ECO:0000313" key="6">
    <source>
        <dbReference type="EMBL" id="KAG2276926.1"/>
    </source>
</evidence>
<proteinExistence type="inferred from homology"/>
<sequence length="341" mass="37541">MGAGHARSRYLNRKEEVPKSGLVTGVKSSNFLFTVGSGGPEGTTTLLSSRESIHPLSVYGQLSRRRVTEGSHRSSLFMLFLRFEKDLRVSREEEGEEHLRVQYNGELYAALGKDESLEKESIDSLPIGWTIGGSDSILYLNRGSLFLSNGEKDQNMPLKDSTETKMGCQERRRSSCPLAGWAVRVREGQSLILKTSIRKSWGGKGGKALHSWFSCSWILKNHKNPELEWDSNSSPFEILRRVALWRAQYDESCRLCSGGSSCLSLASMVESVRGLIGGGLPCGGCEAVECRTLDGESLVAESITSLFSDPSSMGHVESYVNQQGPPCKAKYSWVTDSEVVP</sequence>
<comment type="similarity">
    <text evidence="2">Belongs to the ycf68 family.</text>
</comment>
<dbReference type="GO" id="GO:0009507">
    <property type="term" value="C:chloroplast"/>
    <property type="evidence" value="ECO:0007669"/>
    <property type="project" value="UniProtKB-SubCell"/>
</dbReference>
<dbReference type="Pfam" id="PF10839">
    <property type="entry name" value="DUF2647"/>
    <property type="match status" value="1"/>
</dbReference>
<reference evidence="6 7" key="1">
    <citation type="submission" date="2020-02" db="EMBL/GenBank/DDBJ databases">
        <authorList>
            <person name="Ma Q."/>
            <person name="Huang Y."/>
            <person name="Song X."/>
            <person name="Pei D."/>
        </authorList>
    </citation>
    <scope>NUCLEOTIDE SEQUENCE [LARGE SCALE GENOMIC DNA]</scope>
    <source>
        <strain evidence="6">Sxm20200214</strain>
        <tissue evidence="6">Leaf</tissue>
    </source>
</reference>
<evidence type="ECO:0000256" key="3">
    <source>
        <dbReference type="ARBA" id="ARBA00021456"/>
    </source>
</evidence>